<dbReference type="EMBL" id="CACRXK020016836">
    <property type="protein sequence ID" value="CAB4030391.1"/>
    <property type="molecule type" value="Genomic_DNA"/>
</dbReference>
<dbReference type="PROSITE" id="PS00028">
    <property type="entry name" value="ZINC_FINGER_C2H2_1"/>
    <property type="match status" value="1"/>
</dbReference>
<dbReference type="Gene3D" id="3.30.160.60">
    <property type="entry name" value="Classic Zinc Finger"/>
    <property type="match status" value="1"/>
</dbReference>
<name>A0A7D9JIW3_PARCT</name>
<reference evidence="1" key="1">
    <citation type="submission" date="2020-04" db="EMBL/GenBank/DDBJ databases">
        <authorList>
            <person name="Alioto T."/>
            <person name="Alioto T."/>
            <person name="Gomez Garrido J."/>
        </authorList>
    </citation>
    <scope>NUCLEOTIDE SEQUENCE</scope>
    <source>
        <strain evidence="1">A484AB</strain>
    </source>
</reference>
<dbReference type="SMART" id="SM00355">
    <property type="entry name" value="ZnF_C2H2"/>
    <property type="match status" value="2"/>
</dbReference>
<keyword evidence="2" id="KW-1185">Reference proteome</keyword>
<feature type="non-terminal residue" evidence="1">
    <location>
        <position position="1"/>
    </location>
</feature>
<dbReference type="AlphaFoldDB" id="A0A7D9JIW3"/>
<dbReference type="OrthoDB" id="5989512at2759"/>
<protein>
    <submittedName>
        <fullName evidence="1">Uncharacterized protein LOC110055849</fullName>
    </submittedName>
</protein>
<dbReference type="InterPro" id="IPR013087">
    <property type="entry name" value="Znf_C2H2_type"/>
</dbReference>
<sequence length="317" mass="36672">MENLKCQICPAFYTRTIASMQSHLIRVHSTDQRFNVKCDVPGCQRTFGNARSYQTHLRQNHQEFDMHADVRVWDVIGEQLNEDEIGNMELDNPHDPINNEERNFEDFEDGLVEMKKRNARFLLQTKECNRLTQKASEDIAENVMSLIQDTVELVKMGVQDKLDSVGLNFDDVPGLSGLFETENPLSNPFTHVNTQNKQCNYYKENLGLVEPRRITLGHTTVRRCRGIKQRQVLKNDEMMYVPILESLQLMLNNESILHAVNNPHQRNDGKFEDFCDCQAFKTHPLFSTVPNALQLMLYYDEVEITNPLGTKTGKHKL</sequence>
<dbReference type="Proteomes" id="UP001152795">
    <property type="component" value="Unassembled WGS sequence"/>
</dbReference>
<evidence type="ECO:0000313" key="1">
    <source>
        <dbReference type="EMBL" id="CAB4030391.1"/>
    </source>
</evidence>
<accession>A0A7D9JIW3</accession>
<gene>
    <name evidence="1" type="ORF">PACLA_8A026080</name>
</gene>
<organism evidence="1 2">
    <name type="scientific">Paramuricea clavata</name>
    <name type="common">Red gorgonian</name>
    <name type="synonym">Violescent sea-whip</name>
    <dbReference type="NCBI Taxonomy" id="317549"/>
    <lineage>
        <taxon>Eukaryota</taxon>
        <taxon>Metazoa</taxon>
        <taxon>Cnidaria</taxon>
        <taxon>Anthozoa</taxon>
        <taxon>Octocorallia</taxon>
        <taxon>Malacalcyonacea</taxon>
        <taxon>Plexauridae</taxon>
        <taxon>Paramuricea</taxon>
    </lineage>
</organism>
<comment type="caution">
    <text evidence="1">The sequence shown here is derived from an EMBL/GenBank/DDBJ whole genome shotgun (WGS) entry which is preliminary data.</text>
</comment>
<evidence type="ECO:0000313" key="2">
    <source>
        <dbReference type="Proteomes" id="UP001152795"/>
    </source>
</evidence>
<proteinExistence type="predicted"/>